<dbReference type="RefSeq" id="WP_378093410.1">
    <property type="nucleotide sequence ID" value="NZ_JBHSEP010000003.1"/>
</dbReference>
<dbReference type="EMBL" id="JBHSEP010000003">
    <property type="protein sequence ID" value="MFC4597813.1"/>
    <property type="molecule type" value="Genomic_DNA"/>
</dbReference>
<organism evidence="1 2">
    <name type="scientific">Cohnella hongkongensis</name>
    <dbReference type="NCBI Taxonomy" id="178337"/>
    <lineage>
        <taxon>Bacteria</taxon>
        <taxon>Bacillati</taxon>
        <taxon>Bacillota</taxon>
        <taxon>Bacilli</taxon>
        <taxon>Bacillales</taxon>
        <taxon>Paenibacillaceae</taxon>
        <taxon>Cohnella</taxon>
    </lineage>
</organism>
<reference evidence="2" key="1">
    <citation type="journal article" date="2019" name="Int. J. Syst. Evol. Microbiol.">
        <title>The Global Catalogue of Microorganisms (GCM) 10K type strain sequencing project: providing services to taxonomists for standard genome sequencing and annotation.</title>
        <authorList>
            <consortium name="The Broad Institute Genomics Platform"/>
            <consortium name="The Broad Institute Genome Sequencing Center for Infectious Disease"/>
            <person name="Wu L."/>
            <person name="Ma J."/>
        </authorList>
    </citation>
    <scope>NUCLEOTIDE SEQUENCE [LARGE SCALE GENOMIC DNA]</scope>
    <source>
        <strain evidence="2">CCUG 49571</strain>
    </source>
</reference>
<dbReference type="Pfam" id="PF14253">
    <property type="entry name" value="AbiH"/>
    <property type="match status" value="1"/>
</dbReference>
<accession>A0ABV9F762</accession>
<evidence type="ECO:0000313" key="2">
    <source>
        <dbReference type="Proteomes" id="UP001596028"/>
    </source>
</evidence>
<sequence>MKLFVIGNGFDRGHGLSTSYWNFRTYLQNMYPGFLHEFEKHYDIYPAWFDEEKQRLLWNELETNLANIDEDVIIEDALHMDLGLESGDVGILDTLDEYFENEYKYIEELARYLKLWVRTIRIRDVMPKTTMIKNENDAFYITFNYTAVLETVYKVNDNTILHIHGSLRQNDDDPILGHGNEKRINDIKGKRYDAEEIFDEKAMSICRAVENYYKRTFKNIRNYIYKLSRLSNKEVDEVIIIGHSLAGVDIPYFEEIERITQRRTTWKVYYYCDGERQRMLDSLISCGIDARRIEMIHSSEFYDV</sequence>
<dbReference type="Proteomes" id="UP001596028">
    <property type="component" value="Unassembled WGS sequence"/>
</dbReference>
<comment type="caution">
    <text evidence="1">The sequence shown here is derived from an EMBL/GenBank/DDBJ whole genome shotgun (WGS) entry which is preliminary data.</text>
</comment>
<keyword evidence="2" id="KW-1185">Reference proteome</keyword>
<protein>
    <submittedName>
        <fullName evidence="1">Bacteriophage abortive infection AbiH family protein</fullName>
    </submittedName>
</protein>
<gene>
    <name evidence="1" type="ORF">ACFO3S_06135</name>
</gene>
<name>A0ABV9F762_9BACL</name>
<proteinExistence type="predicted"/>
<dbReference type="InterPro" id="IPR025935">
    <property type="entry name" value="AbiH"/>
</dbReference>
<evidence type="ECO:0000313" key="1">
    <source>
        <dbReference type="EMBL" id="MFC4597813.1"/>
    </source>
</evidence>